<keyword evidence="3" id="KW-1185">Reference proteome</keyword>
<keyword evidence="1" id="KW-0175">Coiled coil</keyword>
<feature type="coiled-coil region" evidence="1">
    <location>
        <begin position="151"/>
        <end position="192"/>
    </location>
</feature>
<gene>
    <name evidence="2" type="ORF">GCM10011342_02240</name>
</gene>
<sequence length="241" mass="25954">MARIFGFIIFIVLAVGGAWFLIERDALDRDGQTTLASDSDVDVMARQERAVRSIDRSVERAGDLAEQAYALAEELEKNADRAEESAQASAQLATYNDAADASVVASVEAADRARATAVIAREVSIMLAQAAEDAGEVTDEAGELTSVAVTVEKSQREAREAKAEAVEAAAKLEQAEEAVARATDDAQIFLAERDGTIAKDRRIASTYDNRGYAGTGRPDLVYEDDRNRYVTGNLADDDDSR</sequence>
<reference evidence="2" key="1">
    <citation type="journal article" date="2014" name="Int. J. Syst. Evol. Microbiol.">
        <title>Complete genome sequence of Corynebacterium casei LMG S-19264T (=DSM 44701T), isolated from a smear-ripened cheese.</title>
        <authorList>
            <consortium name="US DOE Joint Genome Institute (JGI-PGF)"/>
            <person name="Walter F."/>
            <person name="Albersmeier A."/>
            <person name="Kalinowski J."/>
            <person name="Ruckert C."/>
        </authorList>
    </citation>
    <scope>NUCLEOTIDE SEQUENCE</scope>
    <source>
        <strain evidence="2">CGMCC 1.12921</strain>
    </source>
</reference>
<protein>
    <submittedName>
        <fullName evidence="2">Uncharacterized protein</fullName>
    </submittedName>
</protein>
<feature type="coiled-coil region" evidence="1">
    <location>
        <begin position="58"/>
        <end position="92"/>
    </location>
</feature>
<evidence type="ECO:0000256" key="1">
    <source>
        <dbReference type="SAM" id="Coils"/>
    </source>
</evidence>
<accession>A0A8J2V6U8</accession>
<evidence type="ECO:0000313" key="3">
    <source>
        <dbReference type="Proteomes" id="UP000613582"/>
    </source>
</evidence>
<reference evidence="2" key="2">
    <citation type="submission" date="2020-09" db="EMBL/GenBank/DDBJ databases">
        <authorList>
            <person name="Sun Q."/>
            <person name="Zhou Y."/>
        </authorList>
    </citation>
    <scope>NUCLEOTIDE SEQUENCE</scope>
    <source>
        <strain evidence="2">CGMCC 1.12921</strain>
    </source>
</reference>
<proteinExistence type="predicted"/>
<dbReference type="Proteomes" id="UP000613582">
    <property type="component" value="Unassembled WGS sequence"/>
</dbReference>
<organism evidence="2 3">
    <name type="scientific">Aquisalinus flavus</name>
    <dbReference type="NCBI Taxonomy" id="1526572"/>
    <lineage>
        <taxon>Bacteria</taxon>
        <taxon>Pseudomonadati</taxon>
        <taxon>Pseudomonadota</taxon>
        <taxon>Alphaproteobacteria</taxon>
        <taxon>Parvularculales</taxon>
        <taxon>Parvularculaceae</taxon>
        <taxon>Aquisalinus</taxon>
    </lineage>
</organism>
<name>A0A8J2V6U8_9PROT</name>
<dbReference type="RefSeq" id="WP_188159463.1">
    <property type="nucleotide sequence ID" value="NZ_BMGH01000001.1"/>
</dbReference>
<dbReference type="EMBL" id="BMGH01000001">
    <property type="protein sequence ID" value="GGC96914.1"/>
    <property type="molecule type" value="Genomic_DNA"/>
</dbReference>
<evidence type="ECO:0000313" key="2">
    <source>
        <dbReference type="EMBL" id="GGC96914.1"/>
    </source>
</evidence>
<dbReference type="AlphaFoldDB" id="A0A8J2V6U8"/>
<comment type="caution">
    <text evidence="2">The sequence shown here is derived from an EMBL/GenBank/DDBJ whole genome shotgun (WGS) entry which is preliminary data.</text>
</comment>